<evidence type="ECO:0000256" key="2">
    <source>
        <dbReference type="ARBA" id="ARBA00009959"/>
    </source>
</evidence>
<accession>A0A3P1SD45</accession>
<dbReference type="NCBIfam" id="TIGR01573">
    <property type="entry name" value="cas2"/>
    <property type="match status" value="1"/>
</dbReference>
<dbReference type="InterPro" id="IPR019199">
    <property type="entry name" value="Virulence_VapD/CRISPR_Cas2"/>
</dbReference>
<evidence type="ECO:0000313" key="12">
    <source>
        <dbReference type="Proteomes" id="UP000280444"/>
    </source>
</evidence>
<dbReference type="PANTHER" id="PTHR34405:SF3">
    <property type="entry name" value="CRISPR-ASSOCIATED ENDORIBONUCLEASE CAS2 3"/>
    <property type="match status" value="1"/>
</dbReference>
<gene>
    <name evidence="9 11" type="primary">cas2</name>
    <name evidence="11" type="ORF">EII11_07420</name>
</gene>
<protein>
    <recommendedName>
        <fullName evidence="9">CRISPR-associated endoribonuclease Cas2</fullName>
        <ecNumber evidence="9">3.1.-.-</ecNumber>
    </recommendedName>
</protein>
<dbReference type="SUPFAM" id="SSF143430">
    <property type="entry name" value="TTP0101/SSO1404-like"/>
    <property type="match status" value="1"/>
</dbReference>
<dbReference type="AlphaFoldDB" id="A0A3P1SD45"/>
<sequence>MAMMYVVAYDIAADSRRSRLATLLQAWGYRVQESVFQVRVDAEDLSTLRSKMLAIIDEHEDAVHIYRLCAKCEDHAKVYGIGMSLDDIGLYRGVW</sequence>
<comment type="similarity">
    <text evidence="2 9 10">Belongs to the CRISPR-associated endoribonuclease Cas2 protein family.</text>
</comment>
<dbReference type="GO" id="GO:0051607">
    <property type="term" value="P:defense response to virus"/>
    <property type="evidence" value="ECO:0007669"/>
    <property type="project" value="UniProtKB-UniRule"/>
</dbReference>
<dbReference type="GO" id="GO:0043571">
    <property type="term" value="P:maintenance of CRISPR repeat elements"/>
    <property type="evidence" value="ECO:0007669"/>
    <property type="project" value="UniProtKB-UniRule"/>
</dbReference>
<evidence type="ECO:0000256" key="4">
    <source>
        <dbReference type="ARBA" id="ARBA00022723"/>
    </source>
</evidence>
<dbReference type="Pfam" id="PF09827">
    <property type="entry name" value="CRISPR_Cas2"/>
    <property type="match status" value="1"/>
</dbReference>
<comment type="caution">
    <text evidence="11">The sequence shown here is derived from an EMBL/GenBank/DDBJ whole genome shotgun (WGS) entry which is preliminary data.</text>
</comment>
<evidence type="ECO:0000256" key="7">
    <source>
        <dbReference type="ARBA" id="ARBA00022842"/>
    </source>
</evidence>
<comment type="cofactor">
    <cofactor evidence="1 9">
        <name>Mg(2+)</name>
        <dbReference type="ChEBI" id="CHEBI:18420"/>
    </cofactor>
</comment>
<keyword evidence="8 9" id="KW-0051">Antiviral defense</keyword>
<evidence type="ECO:0000313" key="11">
    <source>
        <dbReference type="EMBL" id="RRC95058.1"/>
    </source>
</evidence>
<dbReference type="EMBL" id="RQZF01000007">
    <property type="protein sequence ID" value="RRC95058.1"/>
    <property type="molecule type" value="Genomic_DNA"/>
</dbReference>
<evidence type="ECO:0000256" key="9">
    <source>
        <dbReference type="HAMAP-Rule" id="MF_01471"/>
    </source>
</evidence>
<evidence type="ECO:0000256" key="5">
    <source>
        <dbReference type="ARBA" id="ARBA00022759"/>
    </source>
</evidence>
<evidence type="ECO:0000256" key="1">
    <source>
        <dbReference type="ARBA" id="ARBA00001946"/>
    </source>
</evidence>
<evidence type="ECO:0000256" key="8">
    <source>
        <dbReference type="ARBA" id="ARBA00023118"/>
    </source>
</evidence>
<proteinExistence type="inferred from homology"/>
<organism evidence="11 12">
    <name type="scientific">Schaalia canis</name>
    <dbReference type="NCBI Taxonomy" id="100469"/>
    <lineage>
        <taxon>Bacteria</taxon>
        <taxon>Bacillati</taxon>
        <taxon>Actinomycetota</taxon>
        <taxon>Actinomycetes</taxon>
        <taxon>Actinomycetales</taxon>
        <taxon>Actinomycetaceae</taxon>
        <taxon>Schaalia</taxon>
    </lineage>
</organism>
<dbReference type="PIRSF" id="PIRSF032582">
    <property type="entry name" value="Cas2"/>
    <property type="match status" value="1"/>
</dbReference>
<keyword evidence="6 9" id="KW-0378">Hydrolase</keyword>
<comment type="function">
    <text evidence="9">CRISPR (clustered regularly interspaced short palindromic repeat), is an adaptive immune system that provides protection against mobile genetic elements (viruses, transposable elements and conjugative plasmids). CRISPR clusters contain sequences complementary to antecedent mobile elements and target invading nucleic acids. CRISPR clusters are transcribed and processed into CRISPR RNA (crRNA). Functions as a ssRNA-specific endoribonuclease. Involved in the integration of spacer DNA into the CRISPR cassette.</text>
</comment>
<evidence type="ECO:0000256" key="6">
    <source>
        <dbReference type="ARBA" id="ARBA00022801"/>
    </source>
</evidence>
<dbReference type="GO" id="GO:0004521">
    <property type="term" value="F:RNA endonuclease activity"/>
    <property type="evidence" value="ECO:0007669"/>
    <property type="project" value="UniProtKB-UniRule"/>
</dbReference>
<dbReference type="CDD" id="cd09725">
    <property type="entry name" value="Cas2_I_II_III"/>
    <property type="match status" value="1"/>
</dbReference>
<dbReference type="InterPro" id="IPR021127">
    <property type="entry name" value="CRISPR_associated_Cas2"/>
</dbReference>
<dbReference type="OrthoDB" id="9798176at2"/>
<evidence type="ECO:0000256" key="3">
    <source>
        <dbReference type="ARBA" id="ARBA00022722"/>
    </source>
</evidence>
<reference evidence="11 12" key="1">
    <citation type="submission" date="2018-11" db="EMBL/GenBank/DDBJ databases">
        <title>Genomes From Bacteria Associated with the Canine Oral Cavity: a Test Case for Automated Genome-Based Taxonomic Assignment.</title>
        <authorList>
            <person name="Coil D.A."/>
            <person name="Jospin G."/>
            <person name="Darling A.E."/>
            <person name="Wallis C."/>
            <person name="Davis I.J."/>
            <person name="Harris S."/>
            <person name="Eisen J.A."/>
            <person name="Holcombe L.J."/>
            <person name="O'Flynn C."/>
        </authorList>
    </citation>
    <scope>NUCLEOTIDE SEQUENCE [LARGE SCALE GENOMIC DNA]</scope>
    <source>
        <strain evidence="11 12">OH770</strain>
    </source>
</reference>
<dbReference type="GO" id="GO:0046872">
    <property type="term" value="F:metal ion binding"/>
    <property type="evidence" value="ECO:0007669"/>
    <property type="project" value="UniProtKB-UniRule"/>
</dbReference>
<keyword evidence="7 9" id="KW-0460">Magnesium</keyword>
<evidence type="ECO:0000256" key="10">
    <source>
        <dbReference type="PIRNR" id="PIRNR032582"/>
    </source>
</evidence>
<dbReference type="HAMAP" id="MF_01471">
    <property type="entry name" value="Cas2"/>
    <property type="match status" value="1"/>
</dbReference>
<feature type="binding site" evidence="9">
    <location>
        <position position="10"/>
    </location>
    <ligand>
        <name>Mg(2+)</name>
        <dbReference type="ChEBI" id="CHEBI:18420"/>
        <note>catalytic</note>
    </ligand>
</feature>
<comment type="subunit">
    <text evidence="9">Homodimer, forms a heterotetramer with a Cas1 homodimer.</text>
</comment>
<name>A0A3P1SD45_9ACTO</name>
<keyword evidence="5 9" id="KW-0255">Endonuclease</keyword>
<keyword evidence="4 9" id="KW-0479">Metal-binding</keyword>
<dbReference type="Gene3D" id="3.30.70.240">
    <property type="match status" value="1"/>
</dbReference>
<keyword evidence="12" id="KW-1185">Reference proteome</keyword>
<dbReference type="PANTHER" id="PTHR34405">
    <property type="entry name" value="CRISPR-ASSOCIATED ENDORIBONUCLEASE CAS2"/>
    <property type="match status" value="1"/>
</dbReference>
<dbReference type="EC" id="3.1.-.-" evidence="9"/>
<keyword evidence="3 9" id="KW-0540">Nuclease</keyword>
<dbReference type="Proteomes" id="UP000280444">
    <property type="component" value="Unassembled WGS sequence"/>
</dbReference>
<dbReference type="GO" id="GO:0016787">
    <property type="term" value="F:hydrolase activity"/>
    <property type="evidence" value="ECO:0007669"/>
    <property type="project" value="UniProtKB-KW"/>
</dbReference>